<keyword evidence="2" id="KW-0663">Pyridoxal phosphate</keyword>
<comment type="similarity">
    <text evidence="1">Belongs to the class-I pyridoxal-phosphate-dependent aminotransferase family.</text>
</comment>
<proteinExistence type="inferred from homology"/>
<dbReference type="SUPFAM" id="SSF53383">
    <property type="entry name" value="PLP-dependent transferases"/>
    <property type="match status" value="1"/>
</dbReference>
<dbReference type="Pfam" id="PF00155">
    <property type="entry name" value="Aminotran_1_2"/>
    <property type="match status" value="1"/>
</dbReference>
<dbReference type="GO" id="GO:0003824">
    <property type="term" value="F:catalytic activity"/>
    <property type="evidence" value="ECO:0007669"/>
    <property type="project" value="InterPro"/>
</dbReference>
<dbReference type="PANTHER" id="PTHR43510">
    <property type="entry name" value="AMINOTRANSFERASE FUNCTION, HYPOTHETICAL (EUROFUNG)"/>
    <property type="match status" value="1"/>
</dbReference>
<organism evidence="4 5">
    <name type="scientific">Phomopsis amygdali</name>
    <name type="common">Fusicoccum amygdali</name>
    <dbReference type="NCBI Taxonomy" id="1214568"/>
    <lineage>
        <taxon>Eukaryota</taxon>
        <taxon>Fungi</taxon>
        <taxon>Dikarya</taxon>
        <taxon>Ascomycota</taxon>
        <taxon>Pezizomycotina</taxon>
        <taxon>Sordariomycetes</taxon>
        <taxon>Sordariomycetidae</taxon>
        <taxon>Diaporthales</taxon>
        <taxon>Diaporthaceae</taxon>
        <taxon>Diaporthe</taxon>
    </lineage>
</organism>
<dbReference type="PROSITE" id="PS00105">
    <property type="entry name" value="AA_TRANSFER_CLASS_1"/>
    <property type="match status" value="1"/>
</dbReference>
<dbReference type="EMBL" id="JAUJFL010000001">
    <property type="protein sequence ID" value="KAK2614521.1"/>
    <property type="molecule type" value="Genomic_DNA"/>
</dbReference>
<dbReference type="Gene3D" id="3.40.640.10">
    <property type="entry name" value="Type I PLP-dependent aspartate aminotransferase-like (Major domain)"/>
    <property type="match status" value="1"/>
</dbReference>
<dbReference type="InterPro" id="IPR015424">
    <property type="entry name" value="PyrdxlP-dep_Trfase"/>
</dbReference>
<evidence type="ECO:0000259" key="3">
    <source>
        <dbReference type="Pfam" id="PF00155"/>
    </source>
</evidence>
<dbReference type="InterPro" id="IPR015422">
    <property type="entry name" value="PyrdxlP-dep_Trfase_small"/>
</dbReference>
<dbReference type="InterPro" id="IPR004839">
    <property type="entry name" value="Aminotransferase_I/II_large"/>
</dbReference>
<protein>
    <recommendedName>
        <fullName evidence="3">Aminotransferase class I/classII large domain-containing protein</fullName>
    </recommendedName>
</protein>
<dbReference type="InterPro" id="IPR015421">
    <property type="entry name" value="PyrdxlP-dep_Trfase_major"/>
</dbReference>
<dbReference type="CDD" id="cd00609">
    <property type="entry name" value="AAT_like"/>
    <property type="match status" value="1"/>
</dbReference>
<evidence type="ECO:0000256" key="1">
    <source>
        <dbReference type="ARBA" id="ARBA00007441"/>
    </source>
</evidence>
<keyword evidence="5" id="KW-1185">Reference proteome</keyword>
<name>A0AAD9WA23_PHOAM</name>
<comment type="caution">
    <text evidence="4">The sequence shown here is derived from an EMBL/GenBank/DDBJ whole genome shotgun (WGS) entry which is preliminary data.</text>
</comment>
<dbReference type="Proteomes" id="UP001265746">
    <property type="component" value="Unassembled WGS sequence"/>
</dbReference>
<dbReference type="GO" id="GO:0030170">
    <property type="term" value="F:pyridoxal phosphate binding"/>
    <property type="evidence" value="ECO:0007669"/>
    <property type="project" value="InterPro"/>
</dbReference>
<sequence>MPVQNIAEFKIDGWVREYGPVAKIQLQGQRLDHLNVFAKKAHIILGSYSTALSLRDLQQLHPARKDPIDPQLKLTYGQVKGSVELRKRIASLHSSSDVNLTEDHVVITPGSIMANYLVLASICGPGDHVICQFPTYGQLYLLPKHHGVDVDLWTMEPENDWAPDIEGLRNMIKPNTKAIIINNPNNPTGYTLSKAALGQLVAVARSSNITIFSDEVFAPLFHAPTVPPPPMVSLPYASTVSTGSLSKVHGLPGIRIGWVVSQDLDLIQRVINLRDYTTLSVSQIDDGVACHALDPEVLPRLLSNNLTNYAKSIAIVEEFVGRHRDRCRWVKPQGAGTAFVQIVEGNDGRAVDDVHLAHRLAVEKSVCVVPGGLCFSEDGAGDFKGYLRFRLGDPGVLRDGLQALEELL</sequence>
<evidence type="ECO:0000256" key="2">
    <source>
        <dbReference type="ARBA" id="ARBA00022898"/>
    </source>
</evidence>
<dbReference type="PANTHER" id="PTHR43510:SF1">
    <property type="entry name" value="AMINOTRANSFERASE FUNCTION, HYPOTHETICAL (EUROFUNG)"/>
    <property type="match status" value="1"/>
</dbReference>
<accession>A0AAD9WA23</accession>
<gene>
    <name evidence="4" type="ORF">N8I77_001333</name>
</gene>
<evidence type="ECO:0000313" key="4">
    <source>
        <dbReference type="EMBL" id="KAK2614521.1"/>
    </source>
</evidence>
<evidence type="ECO:0000313" key="5">
    <source>
        <dbReference type="Proteomes" id="UP001265746"/>
    </source>
</evidence>
<reference evidence="4" key="1">
    <citation type="submission" date="2023-06" db="EMBL/GenBank/DDBJ databases">
        <authorList>
            <person name="Noh H."/>
        </authorList>
    </citation>
    <scope>NUCLEOTIDE SEQUENCE</scope>
    <source>
        <strain evidence="4">DUCC20226</strain>
    </source>
</reference>
<dbReference type="AlphaFoldDB" id="A0AAD9WA23"/>
<dbReference type="InterPro" id="IPR004838">
    <property type="entry name" value="NHTrfase_class1_PyrdxlP-BS"/>
</dbReference>
<dbReference type="Gene3D" id="3.90.1150.10">
    <property type="entry name" value="Aspartate Aminotransferase, domain 1"/>
    <property type="match status" value="1"/>
</dbReference>
<feature type="domain" description="Aminotransferase class I/classII large" evidence="3">
    <location>
        <begin position="72"/>
        <end position="388"/>
    </location>
</feature>